<comment type="caution">
    <text evidence="1">The sequence shown here is derived from an EMBL/GenBank/DDBJ whole genome shotgun (WGS) entry which is preliminary data.</text>
</comment>
<evidence type="ECO:0000313" key="1">
    <source>
        <dbReference type="EMBL" id="MFF3671844.1"/>
    </source>
</evidence>
<dbReference type="EMBL" id="JBIASD010000056">
    <property type="protein sequence ID" value="MFF3671844.1"/>
    <property type="molecule type" value="Genomic_DNA"/>
</dbReference>
<protein>
    <submittedName>
        <fullName evidence="1">Uncharacterized protein</fullName>
    </submittedName>
</protein>
<gene>
    <name evidence="1" type="ORF">ACFYXI_40285</name>
</gene>
<accession>A0ABW6T3I6</accession>
<sequence length="160" mass="17323">MRQTQESHNKLLKEIERAGMHVRYKKSDNKAGVIGVSWSPSGSTIPLKLNLSELGQKLLPEVPGAYRIGSGVAHNMPWMIADHIRTIPGQPGVEVEFNPLTVAAAADVVLNANRLVIDAVARFYGKDPRPALHASLIRQAAVDRAADEAFTALRGLNGAR</sequence>
<name>A0ABW6T3I6_9ACTN</name>
<dbReference type="RefSeq" id="WP_387418001.1">
    <property type="nucleotide sequence ID" value="NZ_JBIASD010000056.1"/>
</dbReference>
<evidence type="ECO:0000313" key="2">
    <source>
        <dbReference type="Proteomes" id="UP001602013"/>
    </source>
</evidence>
<dbReference type="Proteomes" id="UP001602013">
    <property type="component" value="Unassembled WGS sequence"/>
</dbReference>
<reference evidence="1 2" key="1">
    <citation type="submission" date="2024-10" db="EMBL/GenBank/DDBJ databases">
        <title>The Natural Products Discovery Center: Release of the First 8490 Sequenced Strains for Exploring Actinobacteria Biosynthetic Diversity.</title>
        <authorList>
            <person name="Kalkreuter E."/>
            <person name="Kautsar S.A."/>
            <person name="Yang D."/>
            <person name="Bader C.D."/>
            <person name="Teijaro C.N."/>
            <person name="Fluegel L."/>
            <person name="Davis C.M."/>
            <person name="Simpson J.R."/>
            <person name="Lauterbach L."/>
            <person name="Steele A.D."/>
            <person name="Gui C."/>
            <person name="Meng S."/>
            <person name="Li G."/>
            <person name="Viehrig K."/>
            <person name="Ye F."/>
            <person name="Su P."/>
            <person name="Kiefer A.F."/>
            <person name="Nichols A."/>
            <person name="Cepeda A.J."/>
            <person name="Yan W."/>
            <person name="Fan B."/>
            <person name="Jiang Y."/>
            <person name="Adhikari A."/>
            <person name="Zheng C.-J."/>
            <person name="Schuster L."/>
            <person name="Cowan T.M."/>
            <person name="Smanski M.J."/>
            <person name="Chevrette M.G."/>
            <person name="De Carvalho L.P.S."/>
            <person name="Shen B."/>
        </authorList>
    </citation>
    <scope>NUCLEOTIDE SEQUENCE [LARGE SCALE GENOMIC DNA]</scope>
    <source>
        <strain evidence="1 2">NPDC002173</strain>
    </source>
</reference>
<keyword evidence="2" id="KW-1185">Reference proteome</keyword>
<proteinExistence type="predicted"/>
<organism evidence="1 2">
    <name type="scientific">Microtetraspora malaysiensis</name>
    <dbReference type="NCBI Taxonomy" id="161358"/>
    <lineage>
        <taxon>Bacteria</taxon>
        <taxon>Bacillati</taxon>
        <taxon>Actinomycetota</taxon>
        <taxon>Actinomycetes</taxon>
        <taxon>Streptosporangiales</taxon>
        <taxon>Streptosporangiaceae</taxon>
        <taxon>Microtetraspora</taxon>
    </lineage>
</organism>